<evidence type="ECO:0000313" key="2">
    <source>
        <dbReference type="Proteomes" id="UP000265541"/>
    </source>
</evidence>
<gene>
    <name evidence="1" type="ORF">BUZ14_18260</name>
</gene>
<reference evidence="1 2" key="1">
    <citation type="journal article" date="2016" name="Front. Microbiol.">
        <title>Comprehensive Phylogenetic Analysis of Bovine Non-aureus Staphylococci Species Based on Whole-Genome Sequencing.</title>
        <authorList>
            <person name="Naushad S."/>
            <person name="Barkema H.W."/>
            <person name="Luby C."/>
            <person name="Condas L.A."/>
            <person name="Nobrega D.B."/>
            <person name="Carson D.A."/>
            <person name="De Buck J."/>
        </authorList>
    </citation>
    <scope>NUCLEOTIDE SEQUENCE [LARGE SCALE GENOMIC DNA]</scope>
    <source>
        <strain evidence="1 2">SNUC 4781</strain>
    </source>
</reference>
<sequence length="35" mass="4137">YKAATTTDKKLAKEWIDFLKTDKAKDILKKYQFDA</sequence>
<dbReference type="Gene3D" id="3.40.190.10">
    <property type="entry name" value="Periplasmic binding protein-like II"/>
    <property type="match status" value="1"/>
</dbReference>
<feature type="non-terminal residue" evidence="1">
    <location>
        <position position="1"/>
    </location>
</feature>
<name>A0A3A0UKU8_STAGA</name>
<dbReference type="AlphaFoldDB" id="A0A3A0UKU8"/>
<dbReference type="Proteomes" id="UP000265541">
    <property type="component" value="Unassembled WGS sequence"/>
</dbReference>
<proteinExistence type="predicted"/>
<organism evidence="1 2">
    <name type="scientific">Staphylococcus gallinarum</name>
    <dbReference type="NCBI Taxonomy" id="1293"/>
    <lineage>
        <taxon>Bacteria</taxon>
        <taxon>Bacillati</taxon>
        <taxon>Bacillota</taxon>
        <taxon>Bacilli</taxon>
        <taxon>Bacillales</taxon>
        <taxon>Staphylococcaceae</taxon>
        <taxon>Staphylococcus</taxon>
    </lineage>
</organism>
<dbReference type="EMBL" id="QYJN01000785">
    <property type="protein sequence ID" value="RIP09760.1"/>
    <property type="molecule type" value="Genomic_DNA"/>
</dbReference>
<protein>
    <submittedName>
        <fullName evidence="1">Molybdate ABC transporter substrate-binding protein</fullName>
    </submittedName>
</protein>
<comment type="caution">
    <text evidence="1">The sequence shown here is derived from an EMBL/GenBank/DDBJ whole genome shotgun (WGS) entry which is preliminary data.</text>
</comment>
<accession>A0A3A0UKU8</accession>
<evidence type="ECO:0000313" key="1">
    <source>
        <dbReference type="EMBL" id="RIP09760.1"/>
    </source>
</evidence>
<dbReference type="SUPFAM" id="SSF53850">
    <property type="entry name" value="Periplasmic binding protein-like II"/>
    <property type="match status" value="1"/>
</dbReference>